<comment type="caution">
    <text evidence="1">The sequence shown here is derived from an EMBL/GenBank/DDBJ whole genome shotgun (WGS) entry which is preliminary data.</text>
</comment>
<evidence type="ECO:0000313" key="2">
    <source>
        <dbReference type="Proteomes" id="UP001501231"/>
    </source>
</evidence>
<proteinExistence type="predicted"/>
<gene>
    <name evidence="1" type="ORF">GCM10010191_56010</name>
</gene>
<sequence>MLALVVAGVSFVLAAGAVFLFFPGGGEERGAPPRRAAAPPAKESQERTIGALPAPCGTVAAGTVQGLIPRAQRRESSNQTLTTCTYTSGGDGFRWLRVEAYLYAPGNTATPVEDARRYFGAQWTQADNATLERTVSLARHPGMGDEAFRVFKADRGQPTVVGQVTVRERNVVVTVSYSEQTRGRAEDREQDCLNRATRVAGEVLRGFR</sequence>
<organism evidence="1 2">
    <name type="scientific">Actinomadura vinacea</name>
    <dbReference type="NCBI Taxonomy" id="115336"/>
    <lineage>
        <taxon>Bacteria</taxon>
        <taxon>Bacillati</taxon>
        <taxon>Actinomycetota</taxon>
        <taxon>Actinomycetes</taxon>
        <taxon>Streptosporangiales</taxon>
        <taxon>Thermomonosporaceae</taxon>
        <taxon>Actinomadura</taxon>
    </lineage>
</organism>
<accession>A0ABP5WV82</accession>
<dbReference type="EMBL" id="BAAARW010000020">
    <property type="protein sequence ID" value="GAA2434380.1"/>
    <property type="molecule type" value="Genomic_DNA"/>
</dbReference>
<evidence type="ECO:0008006" key="3">
    <source>
        <dbReference type="Google" id="ProtNLM"/>
    </source>
</evidence>
<dbReference type="Proteomes" id="UP001501231">
    <property type="component" value="Unassembled WGS sequence"/>
</dbReference>
<protein>
    <recommendedName>
        <fullName evidence="3">DUF3558 domain-containing protein</fullName>
    </recommendedName>
</protein>
<evidence type="ECO:0000313" key="1">
    <source>
        <dbReference type="EMBL" id="GAA2434380.1"/>
    </source>
</evidence>
<keyword evidence="2" id="KW-1185">Reference proteome</keyword>
<name>A0ABP5WV82_9ACTN</name>
<reference evidence="2" key="1">
    <citation type="journal article" date="2019" name="Int. J. Syst. Evol. Microbiol.">
        <title>The Global Catalogue of Microorganisms (GCM) 10K type strain sequencing project: providing services to taxonomists for standard genome sequencing and annotation.</title>
        <authorList>
            <consortium name="The Broad Institute Genomics Platform"/>
            <consortium name="The Broad Institute Genome Sequencing Center for Infectious Disease"/>
            <person name="Wu L."/>
            <person name="Ma J."/>
        </authorList>
    </citation>
    <scope>NUCLEOTIDE SEQUENCE [LARGE SCALE GENOMIC DNA]</scope>
    <source>
        <strain evidence="2">JCM 3325</strain>
    </source>
</reference>